<dbReference type="Proteomes" id="UP000198614">
    <property type="component" value="Unassembled WGS sequence"/>
</dbReference>
<comment type="similarity">
    <text evidence="1 4">Belongs to the thiolase-like superfamily. Beta-ketoacyl-ACP synthases family.</text>
</comment>
<dbReference type="InterPro" id="IPR020841">
    <property type="entry name" value="PKS_Beta-ketoAc_synthase_dom"/>
</dbReference>
<dbReference type="SMART" id="SM00825">
    <property type="entry name" value="PKS_KS"/>
    <property type="match status" value="1"/>
</dbReference>
<dbReference type="InterPro" id="IPR000794">
    <property type="entry name" value="Beta-ketoacyl_synthase"/>
</dbReference>
<name>A0A1G7WCR8_9ACTN</name>
<evidence type="ECO:0000313" key="7">
    <source>
        <dbReference type="Proteomes" id="UP000198614"/>
    </source>
</evidence>
<evidence type="ECO:0000313" key="6">
    <source>
        <dbReference type="EMBL" id="SDG69731.1"/>
    </source>
</evidence>
<dbReference type="PANTHER" id="PTHR11712:SF347">
    <property type="entry name" value="BETA KETOACYL-ACYL CARRIER PROTEIN SYNTHASE"/>
    <property type="match status" value="1"/>
</dbReference>
<reference evidence="6 7" key="1">
    <citation type="submission" date="2016-10" db="EMBL/GenBank/DDBJ databases">
        <authorList>
            <person name="de Groot N.N."/>
        </authorList>
    </citation>
    <scope>NUCLEOTIDE SEQUENCE [LARGE SCALE GENOMIC DNA]</scope>
    <source>
        <strain evidence="6 7">CGMCC 4.1859</strain>
    </source>
</reference>
<dbReference type="Gene3D" id="3.40.47.10">
    <property type="match status" value="2"/>
</dbReference>
<dbReference type="EMBL" id="FNAX01000026">
    <property type="protein sequence ID" value="SDG69731.1"/>
    <property type="molecule type" value="Genomic_DNA"/>
</dbReference>
<sequence>MTADATPPVAVTGLGLLTPAGDGVDATWDGVRRGLGTASHDPVLAGLPVDFSCRVPLSSEELGRRIGRAAWRMARNARLAVLAAREAVLDAGLDARSWDGDRVAVVLGCGLGADAEREEQAARLRESGPDMVSAVTFPLVLANMASGEVSIDLGARGPVLAPATACATGASALAVARDLLASGRCDIAVAGATEAAVTPLASAGFWRAGALSRRTGAPAEASRPFAADRDGFVLAEGAGVLVLERAEDAAARGARVRALLAGCGSTADAHHPTAPEPGARGAEAALRTALAEAGLAPREVDHVNAHGTSTPVGDAGEAALIARVLPHRPSVTAAKGVLGHGLGAAGAIEAALTVLTLQHRTVPPIANLDAPAPGFGLDCVTKESRRQDVRVALSHSFGFGGHNVVLALVRA</sequence>
<evidence type="ECO:0000256" key="2">
    <source>
        <dbReference type="ARBA" id="ARBA00022679"/>
    </source>
</evidence>
<keyword evidence="3" id="KW-0012">Acyltransferase</keyword>
<evidence type="ECO:0000259" key="5">
    <source>
        <dbReference type="PROSITE" id="PS52004"/>
    </source>
</evidence>
<dbReference type="OrthoDB" id="9808669at2"/>
<dbReference type="FunFam" id="3.40.47.10:FF:000029">
    <property type="entry name" value="3-oxoacyl-[acyl-carrier-protein] synthase 1"/>
    <property type="match status" value="1"/>
</dbReference>
<dbReference type="GO" id="GO:0006633">
    <property type="term" value="P:fatty acid biosynthetic process"/>
    <property type="evidence" value="ECO:0007669"/>
    <property type="project" value="InterPro"/>
</dbReference>
<dbReference type="PROSITE" id="PS00606">
    <property type="entry name" value="KS3_1"/>
    <property type="match status" value="1"/>
</dbReference>
<organism evidence="6 7">
    <name type="scientific">Streptomyces griseoaurantiacus</name>
    <dbReference type="NCBI Taxonomy" id="68213"/>
    <lineage>
        <taxon>Bacteria</taxon>
        <taxon>Bacillati</taxon>
        <taxon>Actinomycetota</taxon>
        <taxon>Actinomycetes</taxon>
        <taxon>Kitasatosporales</taxon>
        <taxon>Streptomycetaceae</taxon>
        <taxon>Streptomyces</taxon>
        <taxon>Streptomyces aurantiacus group</taxon>
    </lineage>
</organism>
<proteinExistence type="inferred from homology"/>
<protein>
    <submittedName>
        <fullName evidence="6">3-oxoacyl-[acyl-carrier-protein] synthase II</fullName>
    </submittedName>
</protein>
<accession>A0A1G7WCR8</accession>
<dbReference type="GO" id="GO:0004315">
    <property type="term" value="F:3-oxoacyl-[acyl-carrier-protein] synthase activity"/>
    <property type="evidence" value="ECO:0007669"/>
    <property type="project" value="InterPro"/>
</dbReference>
<dbReference type="CDD" id="cd00834">
    <property type="entry name" value="KAS_I_II"/>
    <property type="match status" value="1"/>
</dbReference>
<keyword evidence="2 4" id="KW-0808">Transferase</keyword>
<dbReference type="InterPro" id="IPR014030">
    <property type="entry name" value="Ketoacyl_synth_N"/>
</dbReference>
<dbReference type="PANTHER" id="PTHR11712">
    <property type="entry name" value="POLYKETIDE SYNTHASE-RELATED"/>
    <property type="match status" value="1"/>
</dbReference>
<dbReference type="AlphaFoldDB" id="A0A1G7WCR8"/>
<dbReference type="PROSITE" id="PS52004">
    <property type="entry name" value="KS3_2"/>
    <property type="match status" value="1"/>
</dbReference>
<feature type="domain" description="Ketosynthase family 3 (KS3)" evidence="5">
    <location>
        <begin position="6"/>
        <end position="410"/>
    </location>
</feature>
<gene>
    <name evidence="6" type="ORF">SAMN05216260_12641</name>
</gene>
<dbReference type="SUPFAM" id="SSF53901">
    <property type="entry name" value="Thiolase-like"/>
    <property type="match status" value="2"/>
</dbReference>
<evidence type="ECO:0000256" key="4">
    <source>
        <dbReference type="RuleBase" id="RU003694"/>
    </source>
</evidence>
<dbReference type="Pfam" id="PF02801">
    <property type="entry name" value="Ketoacyl-synt_C"/>
    <property type="match status" value="1"/>
</dbReference>
<evidence type="ECO:0000256" key="3">
    <source>
        <dbReference type="ARBA" id="ARBA00023315"/>
    </source>
</evidence>
<evidence type="ECO:0000256" key="1">
    <source>
        <dbReference type="ARBA" id="ARBA00008467"/>
    </source>
</evidence>
<dbReference type="Pfam" id="PF00109">
    <property type="entry name" value="ketoacyl-synt"/>
    <property type="match status" value="1"/>
</dbReference>
<dbReference type="InterPro" id="IPR016039">
    <property type="entry name" value="Thiolase-like"/>
</dbReference>
<dbReference type="InterPro" id="IPR014031">
    <property type="entry name" value="Ketoacyl_synth_C"/>
</dbReference>
<dbReference type="InterPro" id="IPR018201">
    <property type="entry name" value="Ketoacyl_synth_AS"/>
</dbReference>